<dbReference type="Gene3D" id="3.40.50.620">
    <property type="entry name" value="HUPs"/>
    <property type="match status" value="1"/>
</dbReference>
<dbReference type="InterPro" id="IPR014729">
    <property type="entry name" value="Rossmann-like_a/b/a_fold"/>
</dbReference>
<dbReference type="PANTHER" id="PTHR43284">
    <property type="entry name" value="ASPARAGINE SYNTHETASE (GLUTAMINE-HYDROLYZING)"/>
    <property type="match status" value="1"/>
</dbReference>
<dbReference type="GO" id="GO:0005829">
    <property type="term" value="C:cytosol"/>
    <property type="evidence" value="ECO:0007669"/>
    <property type="project" value="TreeGrafter"/>
</dbReference>
<evidence type="ECO:0000259" key="4">
    <source>
        <dbReference type="Pfam" id="PF00733"/>
    </source>
</evidence>
<dbReference type="EMBL" id="KX259247">
    <property type="protein sequence ID" value="ANT95948.1"/>
    <property type="molecule type" value="Genomic_DNA"/>
</dbReference>
<dbReference type="PANTHER" id="PTHR43284:SF1">
    <property type="entry name" value="ASPARAGINE SYNTHETASE"/>
    <property type="match status" value="1"/>
</dbReference>
<evidence type="ECO:0000256" key="1">
    <source>
        <dbReference type="ARBA" id="ARBA00005187"/>
    </source>
</evidence>
<comment type="catalytic activity">
    <reaction evidence="3">
        <text>L-aspartate + L-glutamine + ATP + H2O = L-asparagine + L-glutamate + AMP + diphosphate + H(+)</text>
        <dbReference type="Rhea" id="RHEA:12228"/>
        <dbReference type="ChEBI" id="CHEBI:15377"/>
        <dbReference type="ChEBI" id="CHEBI:15378"/>
        <dbReference type="ChEBI" id="CHEBI:29985"/>
        <dbReference type="ChEBI" id="CHEBI:29991"/>
        <dbReference type="ChEBI" id="CHEBI:30616"/>
        <dbReference type="ChEBI" id="CHEBI:33019"/>
        <dbReference type="ChEBI" id="CHEBI:58048"/>
        <dbReference type="ChEBI" id="CHEBI:58359"/>
        <dbReference type="ChEBI" id="CHEBI:456215"/>
        <dbReference type="EC" id="6.3.5.4"/>
    </reaction>
</comment>
<proteinExistence type="predicted"/>
<dbReference type="GO" id="GO:0006529">
    <property type="term" value="P:asparagine biosynthetic process"/>
    <property type="evidence" value="ECO:0007669"/>
    <property type="project" value="InterPro"/>
</dbReference>
<dbReference type="InterPro" id="IPR001962">
    <property type="entry name" value="Asn_synthase"/>
</dbReference>
<evidence type="ECO:0000256" key="3">
    <source>
        <dbReference type="ARBA" id="ARBA00048741"/>
    </source>
</evidence>
<organism evidence="5">
    <name type="scientific">Zoogloea resiniphila</name>
    <dbReference type="NCBI Taxonomy" id="40561"/>
    <lineage>
        <taxon>Bacteria</taxon>
        <taxon>Pseudomonadati</taxon>
        <taxon>Pseudomonadota</taxon>
        <taxon>Betaproteobacteria</taxon>
        <taxon>Rhodocyclales</taxon>
        <taxon>Zoogloeaceae</taxon>
        <taxon>Zoogloea</taxon>
    </lineage>
</organism>
<accession>A0A1B1R2U4</accession>
<name>A0A1B1R2U4_9RHOO</name>
<dbReference type="Pfam" id="PF00733">
    <property type="entry name" value="Asn_synthase"/>
    <property type="match status" value="1"/>
</dbReference>
<dbReference type="GO" id="GO:0004066">
    <property type="term" value="F:asparagine synthase (glutamine-hydrolyzing) activity"/>
    <property type="evidence" value="ECO:0007669"/>
    <property type="project" value="UniProtKB-EC"/>
</dbReference>
<dbReference type="Gene3D" id="3.60.20.10">
    <property type="entry name" value="Glutamine Phosphoribosylpyrophosphate, subunit 1, domain 1"/>
    <property type="match status" value="1"/>
</dbReference>
<dbReference type="CDD" id="cd01991">
    <property type="entry name" value="Asn_synthase_B_C"/>
    <property type="match status" value="1"/>
</dbReference>
<reference evidence="5" key="1">
    <citation type="journal article" date="2016" name="Water Res.">
        <title>Comparative genomics analyses on EPS biosynthesis genes required for floc formation of Zoogloea resiniphila and other activated sludge bacteria.</title>
        <authorList>
            <person name="An W."/>
            <person name="Guo F."/>
            <person name="Song Y."/>
            <person name="Gao N."/>
            <person name="Bai S."/>
            <person name="Dai J."/>
            <person name="Wei H."/>
            <person name="Zhang L."/>
            <person name="Yu D."/>
            <person name="Xia M."/>
            <person name="Yu Y."/>
            <person name="Qi M."/>
            <person name="Tian C."/>
            <person name="Chen H."/>
            <person name="Wu Z."/>
            <person name="Zhang T."/>
            <person name="Qiu D."/>
        </authorList>
    </citation>
    <scope>NUCLEOTIDE SEQUENCE</scope>
    <source>
        <strain evidence="5">TS9</strain>
    </source>
</reference>
<evidence type="ECO:0000313" key="5">
    <source>
        <dbReference type="EMBL" id="ANT95948.1"/>
    </source>
</evidence>
<dbReference type="InterPro" id="IPR051786">
    <property type="entry name" value="ASN_synthetase/amidase"/>
</dbReference>
<dbReference type="EC" id="6.3.5.4" evidence="2"/>
<dbReference type="SUPFAM" id="SSF56235">
    <property type="entry name" value="N-terminal nucleophile aminohydrolases (Ntn hydrolases)"/>
    <property type="match status" value="1"/>
</dbReference>
<feature type="domain" description="Asparagine synthetase" evidence="4">
    <location>
        <begin position="207"/>
        <end position="586"/>
    </location>
</feature>
<sequence>MIRGFIDFDILEQPSNLTACAPGEPLTFRGLHLEHDHSARAAVNERTLLVLLGEPRIRDAVLAARVADLGWKEVLPALCSQPEALLGKLGGRFALLWIDFGQRSLGLASDRFNTFNFCYAREGGRLSFSDRADGVPALRREINRQAVFDYFYFHTIPAPGTIFQGIRRLEPGSFLIGNAQGSQLHAWWIPHFEESAKADFEQSAHSFKDLIRNAVERELDGSPVGAFLSGGTDSSTVVGMLGRSGNPVTAYSIGFEAEGYDEMEYAKIAAKHFGVRHTPYYITSDDLVANIPRVAASYDQPFGNSSVLPAYLCAKLAHDDGLVKMFAGDGGDELFGGNTRYAKQRIFGYYDRVPGLLKGALLEPVLTGTPLGKLPLMRKAASYVEQASTPLPDRNALYNLILRLGIDNVFEKDFLGTIDTGAPLDLQRRVWQGIDAHSLINRMLGFDWRFTLADNDLPKVVGSTQLAGMNVIFPLLDDELLDFSLKLPPEYKLKGLKLRWFFKEALKDFLPSEIIVKKKQGFGLPFGHWLLKHAGLQKLAHESLDLLVDQRILRKPFVDALFSKHLPAFPGYYGEMVWISMMLGQWIAGQTTPEASSLIGRDR</sequence>
<gene>
    <name evidence="5" type="primary">asnB</name>
</gene>
<evidence type="ECO:0000256" key="2">
    <source>
        <dbReference type="ARBA" id="ARBA00012737"/>
    </source>
</evidence>
<dbReference type="InterPro" id="IPR029055">
    <property type="entry name" value="Ntn_hydrolases_N"/>
</dbReference>
<comment type="pathway">
    <text evidence="1">Amino-acid biosynthesis; L-asparagine biosynthesis; L-asparagine from L-aspartate (L-Gln route): step 1/1.</text>
</comment>
<dbReference type="SUPFAM" id="SSF52402">
    <property type="entry name" value="Adenine nucleotide alpha hydrolases-like"/>
    <property type="match status" value="1"/>
</dbReference>
<dbReference type="AlphaFoldDB" id="A0A1B1R2U4"/>
<protein>
    <recommendedName>
        <fullName evidence="2">asparagine synthase (glutamine-hydrolyzing)</fullName>
        <ecNumber evidence="2">6.3.5.4</ecNumber>
    </recommendedName>
</protein>